<feature type="transmembrane region" description="Helical" evidence="1">
    <location>
        <begin position="80"/>
        <end position="101"/>
    </location>
</feature>
<accession>A0ABR9H4J3</accession>
<evidence type="ECO:0000313" key="3">
    <source>
        <dbReference type="Proteomes" id="UP000639010"/>
    </source>
</evidence>
<keyword evidence="1" id="KW-0472">Membrane</keyword>
<feature type="transmembrane region" description="Helical" evidence="1">
    <location>
        <begin position="49"/>
        <end position="68"/>
    </location>
</feature>
<dbReference type="Proteomes" id="UP000639010">
    <property type="component" value="Unassembled WGS sequence"/>
</dbReference>
<reference evidence="2 3" key="1">
    <citation type="submission" date="2020-10" db="EMBL/GenBank/DDBJ databases">
        <title>Genomic Encyclopedia of Type Strains, Phase IV (KMG-IV): sequencing the most valuable type-strain genomes for metagenomic binning, comparative biology and taxonomic classification.</title>
        <authorList>
            <person name="Goeker M."/>
        </authorList>
    </citation>
    <scope>NUCLEOTIDE SEQUENCE [LARGE SCALE GENOMIC DNA]</scope>
    <source>
        <strain evidence="2 3">DSM 4194</strain>
    </source>
</reference>
<organism evidence="2 3">
    <name type="scientific">Desulfomicrobium macestii</name>
    <dbReference type="NCBI Taxonomy" id="90731"/>
    <lineage>
        <taxon>Bacteria</taxon>
        <taxon>Pseudomonadati</taxon>
        <taxon>Thermodesulfobacteriota</taxon>
        <taxon>Desulfovibrionia</taxon>
        <taxon>Desulfovibrionales</taxon>
        <taxon>Desulfomicrobiaceae</taxon>
        <taxon>Desulfomicrobium</taxon>
    </lineage>
</organism>
<gene>
    <name evidence="2" type="ORF">H4684_002282</name>
</gene>
<protein>
    <submittedName>
        <fullName evidence="2">Uncharacterized protein</fullName>
    </submittedName>
</protein>
<keyword evidence="1" id="KW-0812">Transmembrane</keyword>
<dbReference type="Pfam" id="PF13272">
    <property type="entry name" value="Holin_2-3"/>
    <property type="match status" value="1"/>
</dbReference>
<proteinExistence type="predicted"/>
<keyword evidence="3" id="KW-1185">Reference proteome</keyword>
<evidence type="ECO:0000313" key="2">
    <source>
        <dbReference type="EMBL" id="MBE1425625.1"/>
    </source>
</evidence>
<dbReference type="EMBL" id="JADBGG010000016">
    <property type="protein sequence ID" value="MBE1425625.1"/>
    <property type="molecule type" value="Genomic_DNA"/>
</dbReference>
<feature type="transmembrane region" description="Helical" evidence="1">
    <location>
        <begin position="134"/>
        <end position="155"/>
    </location>
</feature>
<comment type="caution">
    <text evidence="2">The sequence shown here is derived from an EMBL/GenBank/DDBJ whole genome shotgun (WGS) entry which is preliminary data.</text>
</comment>
<evidence type="ECO:0000256" key="1">
    <source>
        <dbReference type="SAM" id="Phobius"/>
    </source>
</evidence>
<keyword evidence="1" id="KW-1133">Transmembrane helix</keyword>
<name>A0ABR9H4J3_9BACT</name>
<dbReference type="InterPro" id="IPR025140">
    <property type="entry name" value="Holin_2-3"/>
</dbReference>
<sequence>MFKNALNFFRDLVAQGIGRIRDKALGIVQGSLLPLVTKSLDGLLSTTRFQIVYCLIAIVALCGVVWLYSPQQLPVVLYKLLLAPLGGVVGGCVWLALVPIANPSRYLATDWREDPDADVKGGADFEIADGYERIFSVCVVCLALAFTIGMLAVGLGL</sequence>
<dbReference type="RefSeq" id="WP_192623802.1">
    <property type="nucleotide sequence ID" value="NZ_JADBGG010000016.1"/>
</dbReference>